<protein>
    <submittedName>
        <fullName evidence="2">Uncharacterized protein</fullName>
    </submittedName>
</protein>
<evidence type="ECO:0000256" key="1">
    <source>
        <dbReference type="SAM" id="MobiDB-lite"/>
    </source>
</evidence>
<evidence type="ECO:0000313" key="3">
    <source>
        <dbReference type="Proteomes" id="UP000001514"/>
    </source>
</evidence>
<dbReference type="HOGENOM" id="CLU_1216534_0_0_1"/>
<dbReference type="Proteomes" id="UP000001514">
    <property type="component" value="Unassembled WGS sequence"/>
</dbReference>
<proteinExistence type="predicted"/>
<dbReference type="Gramene" id="EFJ26442">
    <property type="protein sequence ID" value="EFJ26442"/>
    <property type="gene ID" value="SELMODRAFT_413034"/>
</dbReference>
<gene>
    <name evidence="2" type="ORF">SELMODRAFT_413034</name>
</gene>
<dbReference type="KEGG" id="smo:SELMODRAFT_413034"/>
<reference evidence="2 3" key="1">
    <citation type="journal article" date="2011" name="Science">
        <title>The Selaginella genome identifies genetic changes associated with the evolution of vascular plants.</title>
        <authorList>
            <person name="Banks J.A."/>
            <person name="Nishiyama T."/>
            <person name="Hasebe M."/>
            <person name="Bowman J.L."/>
            <person name="Gribskov M."/>
            <person name="dePamphilis C."/>
            <person name="Albert V.A."/>
            <person name="Aono N."/>
            <person name="Aoyama T."/>
            <person name="Ambrose B.A."/>
            <person name="Ashton N.W."/>
            <person name="Axtell M.J."/>
            <person name="Barker E."/>
            <person name="Barker M.S."/>
            <person name="Bennetzen J.L."/>
            <person name="Bonawitz N.D."/>
            <person name="Chapple C."/>
            <person name="Cheng C."/>
            <person name="Correa L.G."/>
            <person name="Dacre M."/>
            <person name="DeBarry J."/>
            <person name="Dreyer I."/>
            <person name="Elias M."/>
            <person name="Engstrom E.M."/>
            <person name="Estelle M."/>
            <person name="Feng L."/>
            <person name="Finet C."/>
            <person name="Floyd S.K."/>
            <person name="Frommer W.B."/>
            <person name="Fujita T."/>
            <person name="Gramzow L."/>
            <person name="Gutensohn M."/>
            <person name="Harholt J."/>
            <person name="Hattori M."/>
            <person name="Heyl A."/>
            <person name="Hirai T."/>
            <person name="Hiwatashi Y."/>
            <person name="Ishikawa M."/>
            <person name="Iwata M."/>
            <person name="Karol K.G."/>
            <person name="Koehler B."/>
            <person name="Kolukisaoglu U."/>
            <person name="Kubo M."/>
            <person name="Kurata T."/>
            <person name="Lalonde S."/>
            <person name="Li K."/>
            <person name="Li Y."/>
            <person name="Litt A."/>
            <person name="Lyons E."/>
            <person name="Manning G."/>
            <person name="Maruyama T."/>
            <person name="Michael T.P."/>
            <person name="Mikami K."/>
            <person name="Miyazaki S."/>
            <person name="Morinaga S."/>
            <person name="Murata T."/>
            <person name="Mueller-Roeber B."/>
            <person name="Nelson D.R."/>
            <person name="Obara M."/>
            <person name="Oguri Y."/>
            <person name="Olmstead R.G."/>
            <person name="Onodera N."/>
            <person name="Petersen B.L."/>
            <person name="Pils B."/>
            <person name="Prigge M."/>
            <person name="Rensing S.A."/>
            <person name="Riano-Pachon D.M."/>
            <person name="Roberts A.W."/>
            <person name="Sato Y."/>
            <person name="Scheller H.V."/>
            <person name="Schulz B."/>
            <person name="Schulz C."/>
            <person name="Shakirov E.V."/>
            <person name="Shibagaki N."/>
            <person name="Shinohara N."/>
            <person name="Shippen D.E."/>
            <person name="Soerensen I."/>
            <person name="Sotooka R."/>
            <person name="Sugimoto N."/>
            <person name="Sugita M."/>
            <person name="Sumikawa N."/>
            <person name="Tanurdzic M."/>
            <person name="Theissen G."/>
            <person name="Ulvskov P."/>
            <person name="Wakazuki S."/>
            <person name="Weng J.K."/>
            <person name="Willats W.W."/>
            <person name="Wipf D."/>
            <person name="Wolf P.G."/>
            <person name="Yang L."/>
            <person name="Zimmer A.D."/>
            <person name="Zhu Q."/>
            <person name="Mitros T."/>
            <person name="Hellsten U."/>
            <person name="Loque D."/>
            <person name="Otillar R."/>
            <person name="Salamov A."/>
            <person name="Schmutz J."/>
            <person name="Shapiro H."/>
            <person name="Lindquist E."/>
            <person name="Lucas S."/>
            <person name="Rokhsar D."/>
            <person name="Grigoriev I.V."/>
        </authorList>
    </citation>
    <scope>NUCLEOTIDE SEQUENCE [LARGE SCALE GENOMIC DNA]</scope>
</reference>
<feature type="region of interest" description="Disordered" evidence="1">
    <location>
        <begin position="1"/>
        <end position="59"/>
    </location>
</feature>
<accession>D8RN48</accession>
<keyword evidence="3" id="KW-1185">Reference proteome</keyword>
<organism evidence="3">
    <name type="scientific">Selaginella moellendorffii</name>
    <name type="common">Spikemoss</name>
    <dbReference type="NCBI Taxonomy" id="88036"/>
    <lineage>
        <taxon>Eukaryota</taxon>
        <taxon>Viridiplantae</taxon>
        <taxon>Streptophyta</taxon>
        <taxon>Embryophyta</taxon>
        <taxon>Tracheophyta</taxon>
        <taxon>Lycopodiopsida</taxon>
        <taxon>Selaginellales</taxon>
        <taxon>Selaginellaceae</taxon>
        <taxon>Selaginella</taxon>
    </lineage>
</organism>
<sequence length="228" mass="25362">MAEPGVADSRLRSPGAAEDADMLHERSSRAVTRQAEKQNGGRSGQDAQREEQQQPSSCHKYEQSLPVVAAFFLSTVYRSSELKWVGEAIQATGLNFQGQQIGVFQLKALKGEPALSGQITGSRTRQYVAREVLVQVTVSPETHKKTEYKFVMQDGTGQPKECASGAIKLVLKTLPHEKQKVLKKAKEQPSGARAWLENECRTKRKYGIRDPSRKQYPNVYSLLQAMTV</sequence>
<dbReference type="InParanoid" id="D8RN48"/>
<evidence type="ECO:0000313" key="2">
    <source>
        <dbReference type="EMBL" id="EFJ26442.1"/>
    </source>
</evidence>
<name>D8RN48_SELML</name>
<dbReference type="EMBL" id="GL377584">
    <property type="protein sequence ID" value="EFJ26442.1"/>
    <property type="molecule type" value="Genomic_DNA"/>
</dbReference>
<dbReference type="AlphaFoldDB" id="D8RN48"/>